<organism evidence="3">
    <name type="scientific">Lygus hesperus</name>
    <name type="common">Western plant bug</name>
    <dbReference type="NCBI Taxonomy" id="30085"/>
    <lineage>
        <taxon>Eukaryota</taxon>
        <taxon>Metazoa</taxon>
        <taxon>Ecdysozoa</taxon>
        <taxon>Arthropoda</taxon>
        <taxon>Hexapoda</taxon>
        <taxon>Insecta</taxon>
        <taxon>Pterygota</taxon>
        <taxon>Neoptera</taxon>
        <taxon>Paraneoptera</taxon>
        <taxon>Hemiptera</taxon>
        <taxon>Heteroptera</taxon>
        <taxon>Panheteroptera</taxon>
        <taxon>Cimicomorpha</taxon>
        <taxon>Miridae</taxon>
        <taxon>Mirini</taxon>
        <taxon>Lygus</taxon>
    </lineage>
</organism>
<evidence type="ECO:0000313" key="3">
    <source>
        <dbReference type="EMBL" id="JAG56523.1"/>
    </source>
</evidence>
<proteinExistence type="predicted"/>
<dbReference type="PANTHER" id="PTHR14787:SF1">
    <property type="entry name" value="ATPASE PAAT"/>
    <property type="match status" value="1"/>
</dbReference>
<feature type="coiled-coil region" evidence="1">
    <location>
        <begin position="263"/>
        <end position="290"/>
    </location>
</feature>
<feature type="compositionally biased region" description="Basic and acidic residues" evidence="2">
    <location>
        <begin position="34"/>
        <end position="43"/>
    </location>
</feature>
<accession>A0A0K8STC2</accession>
<evidence type="ECO:0000256" key="1">
    <source>
        <dbReference type="SAM" id="Coils"/>
    </source>
</evidence>
<dbReference type="InterPro" id="IPR028043">
    <property type="entry name" value="PAAT-like"/>
</dbReference>
<dbReference type="EMBL" id="GBRD01009297">
    <property type="protein sequence ID" value="JAG56524.1"/>
    <property type="molecule type" value="Transcribed_RNA"/>
</dbReference>
<sequence>MMSVQGFKFSVKTSWPPTESKDPTETISLGHSSDPSERSEDYEGEIRHEINSDNLVRFARGNDEEPCVVTIKIIEPEWTITKISVVSEVRTIELYGPYGEYIATSRGTNISDSCDQCLYNAQPDVSVRHELSIKFPGAMDFLWIYGIKLLVKKVELPPPAGTFDYHRVDEMLNASKLPITDTAEKAKQFLQKYMSSGSTERQPDPRAILKILEGEYRTHMKPMEDAGRNVSQYIASLMSVKQKKDSETESVSDVKSYVDNSIKQLEERVQNNLKLQLEAFEEKQNQKLDQILQLLASKT</sequence>
<dbReference type="EMBL" id="GBRD01009298">
    <property type="protein sequence ID" value="JAG56523.1"/>
    <property type="molecule type" value="Transcribed_RNA"/>
</dbReference>
<dbReference type="AlphaFoldDB" id="A0A0K8STC2"/>
<name>A0A0K8STC2_LYGHE</name>
<dbReference type="Pfam" id="PF14958">
    <property type="entry name" value="PAAT-like"/>
    <property type="match status" value="1"/>
</dbReference>
<evidence type="ECO:0000256" key="2">
    <source>
        <dbReference type="SAM" id="MobiDB-lite"/>
    </source>
</evidence>
<dbReference type="PANTHER" id="PTHR14787">
    <property type="entry name" value="C10ORF188 FAMILY MEMBER"/>
    <property type="match status" value="1"/>
</dbReference>
<reference evidence="3" key="1">
    <citation type="submission" date="2014-09" db="EMBL/GenBank/DDBJ databases">
        <authorList>
            <person name="Magalhaes I.L.F."/>
            <person name="Oliveira U."/>
            <person name="Santos F.R."/>
            <person name="Vidigal T.H.D.A."/>
            <person name="Brescovit A.D."/>
            <person name="Santos A.J."/>
        </authorList>
    </citation>
    <scope>NUCLEOTIDE SEQUENCE</scope>
</reference>
<feature type="region of interest" description="Disordered" evidence="2">
    <location>
        <begin position="1"/>
        <end position="43"/>
    </location>
</feature>
<protein>
    <submittedName>
        <fullName evidence="3">Uncharacterized protein</fullName>
    </submittedName>
</protein>
<keyword evidence="1" id="KW-0175">Coiled coil</keyword>